<protein>
    <submittedName>
        <fullName evidence="1">Uncharacterized protein</fullName>
    </submittedName>
</protein>
<organism evidence="1 2">
    <name type="scientific">Corchorus olitorius</name>
    <dbReference type="NCBI Taxonomy" id="93759"/>
    <lineage>
        <taxon>Eukaryota</taxon>
        <taxon>Viridiplantae</taxon>
        <taxon>Streptophyta</taxon>
        <taxon>Embryophyta</taxon>
        <taxon>Tracheophyta</taxon>
        <taxon>Spermatophyta</taxon>
        <taxon>Magnoliopsida</taxon>
        <taxon>eudicotyledons</taxon>
        <taxon>Gunneridae</taxon>
        <taxon>Pentapetalae</taxon>
        <taxon>rosids</taxon>
        <taxon>malvids</taxon>
        <taxon>Malvales</taxon>
        <taxon>Malvaceae</taxon>
        <taxon>Grewioideae</taxon>
        <taxon>Apeibeae</taxon>
        <taxon>Corchorus</taxon>
    </lineage>
</organism>
<dbReference type="Proteomes" id="UP000187203">
    <property type="component" value="Unassembled WGS sequence"/>
</dbReference>
<comment type="caution">
    <text evidence="1">The sequence shown here is derived from an EMBL/GenBank/DDBJ whole genome shotgun (WGS) entry which is preliminary data.</text>
</comment>
<sequence>MTSEAAEAKLDSSIEESDMVGLRKIFGPRDFE</sequence>
<evidence type="ECO:0000313" key="1">
    <source>
        <dbReference type="EMBL" id="OMP09835.1"/>
    </source>
</evidence>
<proteinExistence type="predicted"/>
<dbReference type="AlphaFoldDB" id="A0A1R3KRW6"/>
<gene>
    <name evidence="1" type="ORF">COLO4_05091</name>
</gene>
<dbReference type="EMBL" id="AWUE01012152">
    <property type="protein sequence ID" value="OMP09835.1"/>
    <property type="molecule type" value="Genomic_DNA"/>
</dbReference>
<keyword evidence="2" id="KW-1185">Reference proteome</keyword>
<evidence type="ECO:0000313" key="2">
    <source>
        <dbReference type="Proteomes" id="UP000187203"/>
    </source>
</evidence>
<reference evidence="2" key="1">
    <citation type="submission" date="2013-09" db="EMBL/GenBank/DDBJ databases">
        <title>Corchorus olitorius genome sequencing.</title>
        <authorList>
            <person name="Alam M."/>
            <person name="Haque M.S."/>
            <person name="Islam M.S."/>
            <person name="Emdad E.M."/>
            <person name="Islam M.M."/>
            <person name="Ahmed B."/>
            <person name="Halim A."/>
            <person name="Hossen Q.M.M."/>
            <person name="Hossain M.Z."/>
            <person name="Ahmed R."/>
            <person name="Khan M.M."/>
            <person name="Islam R."/>
            <person name="Rashid M.M."/>
            <person name="Khan S.A."/>
            <person name="Rahman M.S."/>
            <person name="Alam M."/>
            <person name="Yahiya A.S."/>
            <person name="Khan M.S."/>
            <person name="Azam M.S."/>
            <person name="Haque T."/>
            <person name="Lashkar M.Z.H."/>
            <person name="Akhand A.I."/>
            <person name="Morshed G."/>
            <person name="Roy S."/>
            <person name="Uddin K.S."/>
            <person name="Rabeya T."/>
            <person name="Hossain A.S."/>
            <person name="Chowdhury A."/>
            <person name="Snigdha A.R."/>
            <person name="Mortoza M.S."/>
            <person name="Matin S.A."/>
            <person name="Hoque S.M.E."/>
            <person name="Islam M.K."/>
            <person name="Roy D.K."/>
            <person name="Haider R."/>
            <person name="Moosa M.M."/>
            <person name="Elias S.M."/>
            <person name="Hasan A.M."/>
            <person name="Jahan S."/>
            <person name="Shafiuddin M."/>
            <person name="Mahmood N."/>
            <person name="Shommy N.S."/>
        </authorList>
    </citation>
    <scope>NUCLEOTIDE SEQUENCE [LARGE SCALE GENOMIC DNA]</scope>
    <source>
        <strain evidence="2">cv. O-4</strain>
    </source>
</reference>
<accession>A0A1R3KRW6</accession>
<name>A0A1R3KRW6_9ROSI</name>